<dbReference type="InterPro" id="IPR029052">
    <property type="entry name" value="Metallo-depent_PP-like"/>
</dbReference>
<protein>
    <submittedName>
        <fullName evidence="1">Putative phosphodiesterase</fullName>
    </submittedName>
</protein>
<dbReference type="RefSeq" id="WP_184675910.1">
    <property type="nucleotide sequence ID" value="NZ_JACHGY010000001.1"/>
</dbReference>
<dbReference type="Proteomes" id="UP000541810">
    <property type="component" value="Unassembled WGS sequence"/>
</dbReference>
<sequence>MSAPAGRIVILSDTHLANPGRGAGSAAALRTLWEGTSEVIFNGDVAEIADEKLRGPAARQVLELIDLAEADGVKLTFISGNHDPLLTDRRYLRLANREIFVTHGDILHPAISPWTDHAKHLQALHADAVLSLDPEKARDIDHQLAACQHASVVQWDHFVTQPHSHEDANALRRGLERFGLGRKVNRRSSQGVKVAKALYYWYTIPRRAMGFARRFAPESRFFIFGHIHRAGIWHDDKPLTIGNDVVVPDGGRYIINTGAYQTPRNPRAVVIDGGELSVWPVKYNLKGHRFGEKPLAQYTLNNPAVPARHDGLDDDVTIVAA</sequence>
<evidence type="ECO:0000313" key="2">
    <source>
        <dbReference type="Proteomes" id="UP000541810"/>
    </source>
</evidence>
<name>A0A7X0LK58_9BACT</name>
<reference evidence="1 2" key="1">
    <citation type="submission" date="2020-08" db="EMBL/GenBank/DDBJ databases">
        <title>Genomic Encyclopedia of Type Strains, Phase IV (KMG-IV): sequencing the most valuable type-strain genomes for metagenomic binning, comparative biology and taxonomic classification.</title>
        <authorList>
            <person name="Goeker M."/>
        </authorList>
    </citation>
    <scope>NUCLEOTIDE SEQUENCE [LARGE SCALE GENOMIC DNA]</scope>
    <source>
        <strain evidence="1 2">DSM 103725</strain>
    </source>
</reference>
<dbReference type="AlphaFoldDB" id="A0A7X0LK58"/>
<proteinExistence type="predicted"/>
<accession>A0A7X0LK58</accession>
<keyword evidence="2" id="KW-1185">Reference proteome</keyword>
<comment type="caution">
    <text evidence="1">The sequence shown here is derived from an EMBL/GenBank/DDBJ whole genome shotgun (WGS) entry which is preliminary data.</text>
</comment>
<dbReference type="EMBL" id="JACHGY010000001">
    <property type="protein sequence ID" value="MBB6428613.1"/>
    <property type="molecule type" value="Genomic_DNA"/>
</dbReference>
<dbReference type="Gene3D" id="3.60.21.10">
    <property type="match status" value="1"/>
</dbReference>
<gene>
    <name evidence="1" type="ORF">HNQ40_000419</name>
</gene>
<evidence type="ECO:0000313" key="1">
    <source>
        <dbReference type="EMBL" id="MBB6428613.1"/>
    </source>
</evidence>
<dbReference type="SUPFAM" id="SSF56300">
    <property type="entry name" value="Metallo-dependent phosphatases"/>
    <property type="match status" value="1"/>
</dbReference>
<organism evidence="1 2">
    <name type="scientific">Algisphaera agarilytica</name>
    <dbReference type="NCBI Taxonomy" id="1385975"/>
    <lineage>
        <taxon>Bacteria</taxon>
        <taxon>Pseudomonadati</taxon>
        <taxon>Planctomycetota</taxon>
        <taxon>Phycisphaerae</taxon>
        <taxon>Phycisphaerales</taxon>
        <taxon>Phycisphaeraceae</taxon>
        <taxon>Algisphaera</taxon>
    </lineage>
</organism>